<dbReference type="Pfam" id="PF08281">
    <property type="entry name" value="Sigma70_r4_2"/>
    <property type="match status" value="1"/>
</dbReference>
<name>X0SS88_9ZZZZ</name>
<feature type="domain" description="RNA polymerase sigma factor 70 region 4 type 2" evidence="8">
    <location>
        <begin position="108"/>
        <end position="157"/>
    </location>
</feature>
<dbReference type="Pfam" id="PF04542">
    <property type="entry name" value="Sigma70_r2"/>
    <property type="match status" value="1"/>
</dbReference>
<dbReference type="PANTHER" id="PTHR43133:SF8">
    <property type="entry name" value="RNA POLYMERASE SIGMA FACTOR HI_1459-RELATED"/>
    <property type="match status" value="1"/>
</dbReference>
<evidence type="ECO:0000313" key="9">
    <source>
        <dbReference type="EMBL" id="GAF83953.1"/>
    </source>
</evidence>
<evidence type="ECO:0000256" key="2">
    <source>
        <dbReference type="ARBA" id="ARBA00023015"/>
    </source>
</evidence>
<dbReference type="GO" id="GO:0016987">
    <property type="term" value="F:sigma factor activity"/>
    <property type="evidence" value="ECO:0007669"/>
    <property type="project" value="UniProtKB-KW"/>
</dbReference>
<dbReference type="GO" id="GO:0006352">
    <property type="term" value="P:DNA-templated transcription initiation"/>
    <property type="evidence" value="ECO:0007669"/>
    <property type="project" value="InterPro"/>
</dbReference>
<dbReference type="SUPFAM" id="SSF88946">
    <property type="entry name" value="Sigma2 domain of RNA polymerase sigma factors"/>
    <property type="match status" value="1"/>
</dbReference>
<protein>
    <recommendedName>
        <fullName evidence="10">RNA polymerase sigma factor 70 region 4 type 2 domain-containing protein</fullName>
    </recommendedName>
</protein>
<gene>
    <name evidence="9" type="ORF">S01H1_04348</name>
</gene>
<dbReference type="InterPro" id="IPR013249">
    <property type="entry name" value="RNA_pol_sigma70_r4_t2"/>
</dbReference>
<evidence type="ECO:0008006" key="10">
    <source>
        <dbReference type="Google" id="ProtNLM"/>
    </source>
</evidence>
<dbReference type="InterPro" id="IPR014284">
    <property type="entry name" value="RNA_pol_sigma-70_dom"/>
</dbReference>
<keyword evidence="3" id="KW-0731">Sigma factor</keyword>
<dbReference type="InterPro" id="IPR007627">
    <property type="entry name" value="RNA_pol_sigma70_r2"/>
</dbReference>
<dbReference type="CDD" id="cd06171">
    <property type="entry name" value="Sigma70_r4"/>
    <property type="match status" value="1"/>
</dbReference>
<keyword evidence="4" id="KW-0238">DNA-binding</keyword>
<dbReference type="InterPro" id="IPR039425">
    <property type="entry name" value="RNA_pol_sigma-70-like"/>
</dbReference>
<comment type="similarity">
    <text evidence="1">Belongs to the sigma-70 factor family. ECF subfamily.</text>
</comment>
<feature type="domain" description="RNA polymerase sigma-70 region 2" evidence="7">
    <location>
        <begin position="20"/>
        <end position="82"/>
    </location>
</feature>
<evidence type="ECO:0000256" key="6">
    <source>
        <dbReference type="SAM" id="MobiDB-lite"/>
    </source>
</evidence>
<dbReference type="SUPFAM" id="SSF88659">
    <property type="entry name" value="Sigma3 and sigma4 domains of RNA polymerase sigma factors"/>
    <property type="match status" value="1"/>
</dbReference>
<feature type="region of interest" description="Disordered" evidence="6">
    <location>
        <begin position="79"/>
        <end position="103"/>
    </location>
</feature>
<evidence type="ECO:0000256" key="3">
    <source>
        <dbReference type="ARBA" id="ARBA00023082"/>
    </source>
</evidence>
<dbReference type="InterPro" id="IPR013325">
    <property type="entry name" value="RNA_pol_sigma_r2"/>
</dbReference>
<evidence type="ECO:0000256" key="1">
    <source>
        <dbReference type="ARBA" id="ARBA00010641"/>
    </source>
</evidence>
<comment type="caution">
    <text evidence="9">The sequence shown here is derived from an EMBL/GenBank/DDBJ whole genome shotgun (WGS) entry which is preliminary data.</text>
</comment>
<dbReference type="InterPro" id="IPR036388">
    <property type="entry name" value="WH-like_DNA-bd_sf"/>
</dbReference>
<dbReference type="PANTHER" id="PTHR43133">
    <property type="entry name" value="RNA POLYMERASE ECF-TYPE SIGMA FACTO"/>
    <property type="match status" value="1"/>
</dbReference>
<keyword evidence="2" id="KW-0805">Transcription regulation</keyword>
<dbReference type="GO" id="GO:0003677">
    <property type="term" value="F:DNA binding"/>
    <property type="evidence" value="ECO:0007669"/>
    <property type="project" value="UniProtKB-KW"/>
</dbReference>
<dbReference type="AlphaFoldDB" id="X0SS88"/>
<dbReference type="Gene3D" id="1.10.10.10">
    <property type="entry name" value="Winged helix-like DNA-binding domain superfamily/Winged helix DNA-binding domain"/>
    <property type="match status" value="1"/>
</dbReference>
<evidence type="ECO:0000259" key="7">
    <source>
        <dbReference type="Pfam" id="PF04542"/>
    </source>
</evidence>
<evidence type="ECO:0000259" key="8">
    <source>
        <dbReference type="Pfam" id="PF08281"/>
    </source>
</evidence>
<dbReference type="NCBIfam" id="TIGR02937">
    <property type="entry name" value="sigma70-ECF"/>
    <property type="match status" value="1"/>
</dbReference>
<dbReference type="InterPro" id="IPR013324">
    <property type="entry name" value="RNA_pol_sigma_r3/r4-like"/>
</dbReference>
<dbReference type="EMBL" id="BARS01002301">
    <property type="protein sequence ID" value="GAF83953.1"/>
    <property type="molecule type" value="Genomic_DNA"/>
</dbReference>
<evidence type="ECO:0000256" key="5">
    <source>
        <dbReference type="ARBA" id="ARBA00023163"/>
    </source>
</evidence>
<evidence type="ECO:0000256" key="4">
    <source>
        <dbReference type="ARBA" id="ARBA00023125"/>
    </source>
</evidence>
<accession>X0SS88</accession>
<keyword evidence="5" id="KW-0804">Transcription</keyword>
<proteinExistence type="inferred from homology"/>
<dbReference type="Gene3D" id="1.10.1740.10">
    <property type="match status" value="1"/>
</dbReference>
<sequence>MSEQREDRTEAVGPELLGRMIDRHGPALRLYAGQLCDCPDDVVQDALVELARCQVAPRHPLAWLYRAVRFRAMSARRSAKRRKRYETESARQRPASVTDPGAVDAQPVTAALESLPTRQREVVVAHIWGGLTFDQIGRLVGTSASTAHRRFKAALSAIREKLVQSCPEKS</sequence>
<reference evidence="9" key="1">
    <citation type="journal article" date="2014" name="Front. Microbiol.">
        <title>High frequency of phylogenetically diverse reductive dehalogenase-homologous genes in deep subseafloor sedimentary metagenomes.</title>
        <authorList>
            <person name="Kawai M."/>
            <person name="Futagami T."/>
            <person name="Toyoda A."/>
            <person name="Takaki Y."/>
            <person name="Nishi S."/>
            <person name="Hori S."/>
            <person name="Arai W."/>
            <person name="Tsubouchi T."/>
            <person name="Morono Y."/>
            <person name="Uchiyama I."/>
            <person name="Ito T."/>
            <person name="Fujiyama A."/>
            <person name="Inagaki F."/>
            <person name="Takami H."/>
        </authorList>
    </citation>
    <scope>NUCLEOTIDE SEQUENCE</scope>
    <source>
        <strain evidence="9">Expedition CK06-06</strain>
    </source>
</reference>
<organism evidence="9">
    <name type="scientific">marine sediment metagenome</name>
    <dbReference type="NCBI Taxonomy" id="412755"/>
    <lineage>
        <taxon>unclassified sequences</taxon>
        <taxon>metagenomes</taxon>
        <taxon>ecological metagenomes</taxon>
    </lineage>
</organism>